<keyword evidence="1" id="KW-0175">Coiled coil</keyword>
<evidence type="ECO:0000313" key="2">
    <source>
        <dbReference type="Proteomes" id="UP000887574"/>
    </source>
</evidence>
<reference evidence="3" key="1">
    <citation type="submission" date="2022-11" db="UniProtKB">
        <authorList>
            <consortium name="WormBaseParasite"/>
        </authorList>
    </citation>
    <scope>IDENTIFICATION</scope>
</reference>
<sequence>MQEAKDEILGSANDSYNTLITDLKQHSEKLENLNKQKITVLDKLEEDCIKMEKQISSEANIDHLISGTEHTVFDFKHEEKDLSDLVELHRQSIKLYKQANKFQENIQLPSKERIKRILAAIQKVIEWNKEEFTKSPNKTFVQWIKHEKNAKANAAMLDQFAAKMEEIMAEAPETVNDEALKLVRENYNAMITDLRKHSSELQQLNKDKMLGKYEKEVEEQAKILNMKTAEVTKMKKQRNEEENKLKVAEKPISDLEKVATEMAENLKNMQENYDKNLKKFEERKAELENEENDLKKQHENLQNMSIHLGEFWELIFPPVVLNSQHPPKTSKQDNLELLKSAMFKFSMPKSENGWSFLLPRILLV</sequence>
<protein>
    <submittedName>
        <fullName evidence="3">Uncharacterized protein</fullName>
    </submittedName>
</protein>
<proteinExistence type="predicted"/>
<name>A0A915EC12_9BILA</name>
<dbReference type="AlphaFoldDB" id="A0A915EC12"/>
<evidence type="ECO:0000313" key="3">
    <source>
        <dbReference type="WBParaSite" id="jg4558"/>
    </source>
</evidence>
<feature type="coiled-coil region" evidence="1">
    <location>
        <begin position="16"/>
        <end position="61"/>
    </location>
</feature>
<organism evidence="2 3">
    <name type="scientific">Ditylenchus dipsaci</name>
    <dbReference type="NCBI Taxonomy" id="166011"/>
    <lineage>
        <taxon>Eukaryota</taxon>
        <taxon>Metazoa</taxon>
        <taxon>Ecdysozoa</taxon>
        <taxon>Nematoda</taxon>
        <taxon>Chromadorea</taxon>
        <taxon>Rhabditida</taxon>
        <taxon>Tylenchina</taxon>
        <taxon>Tylenchomorpha</taxon>
        <taxon>Sphaerularioidea</taxon>
        <taxon>Anguinidae</taxon>
        <taxon>Anguininae</taxon>
        <taxon>Ditylenchus</taxon>
    </lineage>
</organism>
<dbReference type="WBParaSite" id="jg4558">
    <property type="protein sequence ID" value="jg4558"/>
    <property type="gene ID" value="jg4558"/>
</dbReference>
<feature type="coiled-coil region" evidence="1">
    <location>
        <begin position="187"/>
        <end position="307"/>
    </location>
</feature>
<keyword evidence="2" id="KW-1185">Reference proteome</keyword>
<evidence type="ECO:0000256" key="1">
    <source>
        <dbReference type="SAM" id="Coils"/>
    </source>
</evidence>
<accession>A0A915EC12</accession>
<dbReference type="Proteomes" id="UP000887574">
    <property type="component" value="Unplaced"/>
</dbReference>